<feature type="transmembrane region" description="Helical" evidence="7">
    <location>
        <begin position="289"/>
        <end position="322"/>
    </location>
</feature>
<accession>A0A1J1I1Q4</accession>
<dbReference type="PROSITE" id="PS50216">
    <property type="entry name" value="DHHC"/>
    <property type="match status" value="1"/>
</dbReference>
<protein>
    <recommendedName>
        <fullName evidence="7">Palmitoyltransferase</fullName>
        <ecNumber evidence="7">2.3.1.225</ecNumber>
    </recommendedName>
</protein>
<dbReference type="STRING" id="568069.A0A1J1I1Q4"/>
<dbReference type="Pfam" id="PF01529">
    <property type="entry name" value="DHHC"/>
    <property type="match status" value="1"/>
</dbReference>
<dbReference type="PANTHER" id="PTHR22883">
    <property type="entry name" value="ZINC FINGER DHHC DOMAIN CONTAINING PROTEIN"/>
    <property type="match status" value="1"/>
</dbReference>
<dbReference type="GO" id="GO:0016020">
    <property type="term" value="C:membrane"/>
    <property type="evidence" value="ECO:0007669"/>
    <property type="project" value="UniProtKB-SubCell"/>
</dbReference>
<evidence type="ECO:0000256" key="7">
    <source>
        <dbReference type="RuleBase" id="RU079119"/>
    </source>
</evidence>
<name>A0A1J1I1Q4_9DIPT</name>
<organism evidence="10 11">
    <name type="scientific">Clunio marinus</name>
    <dbReference type="NCBI Taxonomy" id="568069"/>
    <lineage>
        <taxon>Eukaryota</taxon>
        <taxon>Metazoa</taxon>
        <taxon>Ecdysozoa</taxon>
        <taxon>Arthropoda</taxon>
        <taxon>Hexapoda</taxon>
        <taxon>Insecta</taxon>
        <taxon>Pterygota</taxon>
        <taxon>Neoptera</taxon>
        <taxon>Endopterygota</taxon>
        <taxon>Diptera</taxon>
        <taxon>Nematocera</taxon>
        <taxon>Chironomoidea</taxon>
        <taxon>Chironomidae</taxon>
        <taxon>Clunio</taxon>
    </lineage>
</organism>
<comment type="subcellular location">
    <subcellularLocation>
        <location evidence="1">Membrane</location>
        <topology evidence="1">Multi-pass membrane protein</topology>
    </subcellularLocation>
</comment>
<feature type="compositionally biased region" description="Basic and acidic residues" evidence="8">
    <location>
        <begin position="1"/>
        <end position="10"/>
    </location>
</feature>
<feature type="transmembrane region" description="Helical" evidence="7">
    <location>
        <begin position="87"/>
        <end position="110"/>
    </location>
</feature>
<evidence type="ECO:0000256" key="1">
    <source>
        <dbReference type="ARBA" id="ARBA00004141"/>
    </source>
</evidence>
<keyword evidence="5 7" id="KW-0472">Membrane</keyword>
<feature type="region of interest" description="Disordered" evidence="8">
    <location>
        <begin position="1"/>
        <end position="21"/>
    </location>
</feature>
<keyword evidence="3 7" id="KW-0812">Transmembrane</keyword>
<dbReference type="OrthoDB" id="272303at2759"/>
<evidence type="ECO:0000313" key="10">
    <source>
        <dbReference type="EMBL" id="CRK92305.1"/>
    </source>
</evidence>
<keyword evidence="6 7" id="KW-0012">Acyltransferase</keyword>
<keyword evidence="2 7" id="KW-0808">Transferase</keyword>
<dbReference type="InterPro" id="IPR039859">
    <property type="entry name" value="PFA4/ZDH16/20/ERF2-like"/>
</dbReference>
<reference evidence="10 11" key="1">
    <citation type="submission" date="2015-04" db="EMBL/GenBank/DDBJ databases">
        <authorList>
            <person name="Syromyatnikov M.Y."/>
            <person name="Popov V.N."/>
        </authorList>
    </citation>
    <scope>NUCLEOTIDE SEQUENCE [LARGE SCALE GENOMIC DNA]</scope>
</reference>
<comment type="catalytic activity">
    <reaction evidence="7">
        <text>L-cysteinyl-[protein] + hexadecanoyl-CoA = S-hexadecanoyl-L-cysteinyl-[protein] + CoA</text>
        <dbReference type="Rhea" id="RHEA:36683"/>
        <dbReference type="Rhea" id="RHEA-COMP:10131"/>
        <dbReference type="Rhea" id="RHEA-COMP:11032"/>
        <dbReference type="ChEBI" id="CHEBI:29950"/>
        <dbReference type="ChEBI" id="CHEBI:57287"/>
        <dbReference type="ChEBI" id="CHEBI:57379"/>
        <dbReference type="ChEBI" id="CHEBI:74151"/>
        <dbReference type="EC" id="2.3.1.225"/>
    </reaction>
</comment>
<dbReference type="GO" id="GO:0006612">
    <property type="term" value="P:protein targeting to membrane"/>
    <property type="evidence" value="ECO:0007669"/>
    <property type="project" value="TreeGrafter"/>
</dbReference>
<evidence type="ECO:0000256" key="5">
    <source>
        <dbReference type="ARBA" id="ARBA00023136"/>
    </source>
</evidence>
<evidence type="ECO:0000256" key="8">
    <source>
        <dbReference type="SAM" id="MobiDB-lite"/>
    </source>
</evidence>
<dbReference type="GO" id="GO:0005794">
    <property type="term" value="C:Golgi apparatus"/>
    <property type="evidence" value="ECO:0007669"/>
    <property type="project" value="TreeGrafter"/>
</dbReference>
<feature type="transmembrane region" description="Helical" evidence="7">
    <location>
        <begin position="187"/>
        <end position="214"/>
    </location>
</feature>
<dbReference type="EMBL" id="CVRI01000025">
    <property type="protein sequence ID" value="CRK92305.1"/>
    <property type="molecule type" value="Genomic_DNA"/>
</dbReference>
<evidence type="ECO:0000313" key="11">
    <source>
        <dbReference type="Proteomes" id="UP000183832"/>
    </source>
</evidence>
<feature type="transmembrane region" description="Helical" evidence="7">
    <location>
        <begin position="60"/>
        <end position="81"/>
    </location>
</feature>
<evidence type="ECO:0000256" key="4">
    <source>
        <dbReference type="ARBA" id="ARBA00022989"/>
    </source>
</evidence>
<evidence type="ECO:0000256" key="6">
    <source>
        <dbReference type="ARBA" id="ARBA00023315"/>
    </source>
</evidence>
<comment type="similarity">
    <text evidence="7">Belongs to the DHHC palmitoyltransferase family.</text>
</comment>
<dbReference type="AlphaFoldDB" id="A0A1J1I1Q4"/>
<sequence>MLTEQSKEIRPSAPATVHQKQSRKSCFSQFISFQNNLGSNEYRKDRRINGLQLPLHPFQLVAWITFLAFILAAYFIVIPAFQPTIQLPLYATIGVLVVIHVTAHIAALLIDPADVELRKISSRKVVPEFDRSKHLHVIENGRCHLCNIKTTSTRTKHCSVCNKCIEKFDHHCKYLNQCVGKQNYVPFLMCVVSAVAAVLVILTAALAQLFLFYINPSWLNLWDKTTSFMNAESQTKDATPDYDLTATTTIIQLLNNTLVNDTSLLSASENSTSVESKAQEGIGLYNTIFLSVIAVVVILAAITAGLLLHLCFFHIYISYLGLTTYEYIRNQRQTSTNTNAPPTTIHTKSIAKEIYACSNIKSHDLQHRPKTLHCCETSYDRHSENIAEINVVETAAEISHKAFYLCTLLEETQAKESDLNTTVNNRSSDTMRTFHCCSEFSHATSSQNGSHKIVKYTEQCTFCSFRIKTPKKIEHSNKHCCIKAISKHHRWRRKWNCCSNVPNSPEDLPGDDSLRNNERRMIDSVQSTSIQPPQPRYVQIEVPIGNGANNNDFHSTHFVENNIEQLTNVHSHLNGSKIILQNTENPLNIAASYNSEPRNTISTISSSQMNSTSTMKRPRSKLVRPWPVRLRHVFRMINRYRRPRCRGINSLKQNQIRPLPGSNSNDNISDEVNTSSHYTNESSGTVPSAPAPNRRKIKNPTDLQDLADTLSIIQPSSGIRIPLNNPIRRQRRKNVLRNRSPTLSPIHESGLSNPTSPQLACRHSCSGSISSLGSASVCANPITNIDEKT</sequence>
<proteinExistence type="inferred from homology"/>
<evidence type="ECO:0000256" key="3">
    <source>
        <dbReference type="ARBA" id="ARBA00022692"/>
    </source>
</evidence>
<comment type="domain">
    <text evidence="7">The DHHC domain is required for palmitoyltransferase activity.</text>
</comment>
<gene>
    <name evidence="10" type="ORF">CLUMA_CG005860</name>
</gene>
<evidence type="ECO:0000259" key="9">
    <source>
        <dbReference type="Pfam" id="PF01529"/>
    </source>
</evidence>
<evidence type="ECO:0000256" key="2">
    <source>
        <dbReference type="ARBA" id="ARBA00022679"/>
    </source>
</evidence>
<feature type="domain" description="Palmitoyltransferase DHHC" evidence="9">
    <location>
        <begin position="142"/>
        <end position="330"/>
    </location>
</feature>
<keyword evidence="11" id="KW-1185">Reference proteome</keyword>
<keyword evidence="4 7" id="KW-1133">Transmembrane helix</keyword>
<dbReference type="GO" id="GO:0019706">
    <property type="term" value="F:protein-cysteine S-palmitoyltransferase activity"/>
    <property type="evidence" value="ECO:0007669"/>
    <property type="project" value="UniProtKB-EC"/>
</dbReference>
<feature type="region of interest" description="Disordered" evidence="8">
    <location>
        <begin position="648"/>
        <end position="695"/>
    </location>
</feature>
<dbReference type="InterPro" id="IPR001594">
    <property type="entry name" value="Palmitoyltrfase_DHHC"/>
</dbReference>
<dbReference type="EC" id="2.3.1.225" evidence="7"/>
<dbReference type="GO" id="GO:0005783">
    <property type="term" value="C:endoplasmic reticulum"/>
    <property type="evidence" value="ECO:0007669"/>
    <property type="project" value="TreeGrafter"/>
</dbReference>
<dbReference type="PANTHER" id="PTHR22883:SF203">
    <property type="entry name" value="PALMITOYLTRANSFERASE"/>
    <property type="match status" value="1"/>
</dbReference>
<feature type="compositionally biased region" description="Polar residues" evidence="8">
    <location>
        <begin position="650"/>
        <end position="686"/>
    </location>
</feature>
<dbReference type="Proteomes" id="UP000183832">
    <property type="component" value="Unassembled WGS sequence"/>
</dbReference>